<gene>
    <name evidence="8" type="ORF">MM35RIKEN_16040</name>
</gene>
<feature type="transmembrane region" description="Helical" evidence="6">
    <location>
        <begin position="130"/>
        <end position="151"/>
    </location>
</feature>
<evidence type="ECO:0000313" key="8">
    <source>
        <dbReference type="EMBL" id="BCK79412.1"/>
    </source>
</evidence>
<sequence length="293" mass="32392">MFSKALHNRWARLGIGILGVLLMAISINLFVVPHNLYTGGLLGFCQLFRSILTQRLGVDPGFDISGVLYLLLNIPLLILAWKTMGRGFVVRTMTCTVCCSLFLTMIPVPAHPIVEDTLTSCLLGGMVNGFAGGIVLTCGCSSGGFDILGLYMSKKGKGFTVGKFSISCNAVLYALCLVLFDAATAIYSTIYTVFNSLFLDRTHQQSITVQVLIFTREKHTELPKFIMERLERGVTYWQGYGAYTDQPLQVLCVCLSKYEIQTLQQEVRKVDPNAFFIVQEGVRVGGNFEKHLS</sequence>
<proteinExistence type="predicted"/>
<keyword evidence="3 6" id="KW-0812">Transmembrane</keyword>
<dbReference type="Gene3D" id="3.30.70.120">
    <property type="match status" value="1"/>
</dbReference>
<evidence type="ECO:0000256" key="6">
    <source>
        <dbReference type="SAM" id="Phobius"/>
    </source>
</evidence>
<feature type="domain" description="DUF2179" evidence="7">
    <location>
        <begin position="232"/>
        <end position="284"/>
    </location>
</feature>
<dbReference type="KEGG" id="vfa:MM35RIKEN_16040"/>
<feature type="transmembrane region" description="Helical" evidence="6">
    <location>
        <begin position="171"/>
        <end position="194"/>
    </location>
</feature>
<dbReference type="InterPro" id="IPR015867">
    <property type="entry name" value="N-reg_PII/ATP_PRibTrfase_C"/>
</dbReference>
<name>A0A810PZF0_9FIRM</name>
<dbReference type="Proteomes" id="UP000681343">
    <property type="component" value="Plasmid pMM35_01"/>
</dbReference>
<dbReference type="AlphaFoldDB" id="A0A810PZF0"/>
<dbReference type="InterPro" id="IPR019264">
    <property type="entry name" value="DUF2179"/>
</dbReference>
<dbReference type="CDD" id="cd16380">
    <property type="entry name" value="YitT_C"/>
    <property type="match status" value="1"/>
</dbReference>
<geneLocation type="plasmid" evidence="8 9">
    <name>pMM35_01</name>
</geneLocation>
<evidence type="ECO:0000313" key="9">
    <source>
        <dbReference type="Proteomes" id="UP000681343"/>
    </source>
</evidence>
<evidence type="ECO:0000256" key="2">
    <source>
        <dbReference type="ARBA" id="ARBA00022475"/>
    </source>
</evidence>
<feature type="transmembrane region" description="Helical" evidence="6">
    <location>
        <begin position="88"/>
        <end position="110"/>
    </location>
</feature>
<dbReference type="RefSeq" id="WP_212820977.1">
    <property type="nucleotide sequence ID" value="NZ_AP023416.1"/>
</dbReference>
<dbReference type="InterPro" id="IPR003740">
    <property type="entry name" value="YitT"/>
</dbReference>
<evidence type="ECO:0000256" key="5">
    <source>
        <dbReference type="ARBA" id="ARBA00023136"/>
    </source>
</evidence>
<accession>A0A810PZF0</accession>
<keyword evidence="5 6" id="KW-0472">Membrane</keyword>
<dbReference type="PANTHER" id="PTHR33545:SF5">
    <property type="entry name" value="UPF0750 MEMBRANE PROTEIN YITT"/>
    <property type="match status" value="1"/>
</dbReference>
<comment type="subcellular location">
    <subcellularLocation>
        <location evidence="1">Cell membrane</location>
        <topology evidence="1">Multi-pass membrane protein</topology>
    </subcellularLocation>
</comment>
<evidence type="ECO:0000259" key="7">
    <source>
        <dbReference type="Pfam" id="PF10035"/>
    </source>
</evidence>
<dbReference type="PIRSF" id="PIRSF006483">
    <property type="entry name" value="Membrane_protein_YitT"/>
    <property type="match status" value="1"/>
</dbReference>
<dbReference type="PANTHER" id="PTHR33545">
    <property type="entry name" value="UPF0750 MEMBRANE PROTEIN YITT-RELATED"/>
    <property type="match status" value="1"/>
</dbReference>
<dbReference type="InterPro" id="IPR051461">
    <property type="entry name" value="UPF0750_membrane"/>
</dbReference>
<reference evidence="8" key="1">
    <citation type="submission" date="2020-09" db="EMBL/GenBank/DDBJ databases">
        <title>New species isolated from human feces.</title>
        <authorList>
            <person name="Kitahara M."/>
            <person name="Shigeno Y."/>
            <person name="Shime M."/>
            <person name="Matsumoto Y."/>
            <person name="Nakamura S."/>
            <person name="Motooka D."/>
            <person name="Fukuoka S."/>
            <person name="Nishikawa H."/>
            <person name="Benno Y."/>
        </authorList>
    </citation>
    <scope>NUCLEOTIDE SEQUENCE</scope>
    <source>
        <strain evidence="8">MM35</strain>
        <plasmid evidence="8">pMM35_01</plasmid>
    </source>
</reference>
<keyword evidence="4 6" id="KW-1133">Transmembrane helix</keyword>
<dbReference type="GO" id="GO:0005886">
    <property type="term" value="C:plasma membrane"/>
    <property type="evidence" value="ECO:0007669"/>
    <property type="project" value="UniProtKB-SubCell"/>
</dbReference>
<organism evidence="8 9">
    <name type="scientific">Vescimonas fastidiosa</name>
    <dbReference type="NCBI Taxonomy" id="2714353"/>
    <lineage>
        <taxon>Bacteria</taxon>
        <taxon>Bacillati</taxon>
        <taxon>Bacillota</taxon>
        <taxon>Clostridia</taxon>
        <taxon>Eubacteriales</taxon>
        <taxon>Oscillospiraceae</taxon>
        <taxon>Vescimonas</taxon>
    </lineage>
</organism>
<protein>
    <submittedName>
        <fullName evidence="8">Membrane protein</fullName>
    </submittedName>
</protein>
<evidence type="ECO:0000256" key="3">
    <source>
        <dbReference type="ARBA" id="ARBA00022692"/>
    </source>
</evidence>
<evidence type="ECO:0000256" key="4">
    <source>
        <dbReference type="ARBA" id="ARBA00022989"/>
    </source>
</evidence>
<dbReference type="EMBL" id="AP023416">
    <property type="protein sequence ID" value="BCK79412.1"/>
    <property type="molecule type" value="Genomic_DNA"/>
</dbReference>
<keyword evidence="2" id="KW-1003">Cell membrane</keyword>
<dbReference type="Pfam" id="PF02588">
    <property type="entry name" value="YitT_membrane"/>
    <property type="match status" value="1"/>
</dbReference>
<feature type="transmembrane region" description="Helical" evidence="6">
    <location>
        <begin position="64"/>
        <end position="81"/>
    </location>
</feature>
<feature type="transmembrane region" description="Helical" evidence="6">
    <location>
        <begin position="12"/>
        <end position="32"/>
    </location>
</feature>
<dbReference type="Pfam" id="PF10035">
    <property type="entry name" value="DUF2179"/>
    <property type="match status" value="1"/>
</dbReference>
<evidence type="ECO:0000256" key="1">
    <source>
        <dbReference type="ARBA" id="ARBA00004651"/>
    </source>
</evidence>
<keyword evidence="9" id="KW-1185">Reference proteome</keyword>
<keyword evidence="8" id="KW-0614">Plasmid</keyword>